<organism evidence="2 3">
    <name type="scientific">Chytriomyces confervae</name>
    <dbReference type="NCBI Taxonomy" id="246404"/>
    <lineage>
        <taxon>Eukaryota</taxon>
        <taxon>Fungi</taxon>
        <taxon>Fungi incertae sedis</taxon>
        <taxon>Chytridiomycota</taxon>
        <taxon>Chytridiomycota incertae sedis</taxon>
        <taxon>Chytridiomycetes</taxon>
        <taxon>Chytridiales</taxon>
        <taxon>Chytriomycetaceae</taxon>
        <taxon>Chytriomyces</taxon>
    </lineage>
</organism>
<feature type="region of interest" description="Disordered" evidence="1">
    <location>
        <begin position="1"/>
        <end position="45"/>
    </location>
</feature>
<sequence>MDLSSHHSLPSSAEDGPDDNTRPPTTPQLPCMLPGTPLSLPPGAPGKPDVCRLPGLVAGSVKWVKVESLSKSDLVDSMIILKILTDHHMQFDVSADGKFFVYNLKPKTVSAVDFIDPEHSSISHPPTTTIVQYFHNDMGMEEFFYTVALPEALDSNCISNRSVYRAVEITDTSGYKVTILQAVAKVLVYMVSGQRSGNHESNW</sequence>
<protein>
    <submittedName>
        <fullName evidence="2">Uncharacterized protein</fullName>
    </submittedName>
</protein>
<dbReference type="AlphaFoldDB" id="A0A507CGY9"/>
<dbReference type="Proteomes" id="UP000320333">
    <property type="component" value="Unassembled WGS sequence"/>
</dbReference>
<comment type="caution">
    <text evidence="2">The sequence shown here is derived from an EMBL/GenBank/DDBJ whole genome shotgun (WGS) entry which is preliminary data.</text>
</comment>
<evidence type="ECO:0000313" key="3">
    <source>
        <dbReference type="Proteomes" id="UP000320333"/>
    </source>
</evidence>
<evidence type="ECO:0000256" key="1">
    <source>
        <dbReference type="SAM" id="MobiDB-lite"/>
    </source>
</evidence>
<keyword evidence="3" id="KW-1185">Reference proteome</keyword>
<name>A0A507CGY9_9FUNG</name>
<dbReference type="EMBL" id="QEAP01002000">
    <property type="protein sequence ID" value="TPX38782.1"/>
    <property type="molecule type" value="Genomic_DNA"/>
</dbReference>
<accession>A0A507CGY9</accession>
<feature type="compositionally biased region" description="Polar residues" evidence="1">
    <location>
        <begin position="1"/>
        <end position="11"/>
    </location>
</feature>
<reference evidence="2 3" key="1">
    <citation type="journal article" date="2019" name="Sci. Rep.">
        <title>Comparative genomics of chytrid fungi reveal insights into the obligate biotrophic and pathogenic lifestyle of Synchytrium endobioticum.</title>
        <authorList>
            <person name="van de Vossenberg B.T.L.H."/>
            <person name="Warris S."/>
            <person name="Nguyen H.D.T."/>
            <person name="van Gent-Pelzer M.P.E."/>
            <person name="Joly D.L."/>
            <person name="van de Geest H.C."/>
            <person name="Bonants P.J.M."/>
            <person name="Smith D.S."/>
            <person name="Levesque C.A."/>
            <person name="van der Lee T.A.J."/>
        </authorList>
    </citation>
    <scope>NUCLEOTIDE SEQUENCE [LARGE SCALE GENOMIC DNA]</scope>
    <source>
        <strain evidence="2 3">CBS 675.73</strain>
    </source>
</reference>
<gene>
    <name evidence="2" type="ORF">CcCBS67573_g10696</name>
</gene>
<evidence type="ECO:0000313" key="2">
    <source>
        <dbReference type="EMBL" id="TPX38782.1"/>
    </source>
</evidence>
<dbReference type="OrthoDB" id="2148803at2759"/>
<proteinExistence type="predicted"/>